<dbReference type="EMBL" id="KN881645">
    <property type="protein sequence ID" value="KIY52170.1"/>
    <property type="molecule type" value="Genomic_DNA"/>
</dbReference>
<organism evidence="2 3">
    <name type="scientific">Fistulina hepatica ATCC 64428</name>
    <dbReference type="NCBI Taxonomy" id="1128425"/>
    <lineage>
        <taxon>Eukaryota</taxon>
        <taxon>Fungi</taxon>
        <taxon>Dikarya</taxon>
        <taxon>Basidiomycota</taxon>
        <taxon>Agaricomycotina</taxon>
        <taxon>Agaricomycetes</taxon>
        <taxon>Agaricomycetidae</taxon>
        <taxon>Agaricales</taxon>
        <taxon>Fistulinaceae</taxon>
        <taxon>Fistulina</taxon>
    </lineage>
</organism>
<name>A0A0D7AJY3_9AGAR</name>
<protein>
    <recommendedName>
        <fullName evidence="1">DUF3669 domain-containing protein</fullName>
    </recommendedName>
</protein>
<dbReference type="PANTHER" id="PTHR40780">
    <property type="entry name" value="DUF3669 DOMAIN-CONTAINING PROTEIN"/>
    <property type="match status" value="1"/>
</dbReference>
<dbReference type="OrthoDB" id="2993351at2759"/>
<gene>
    <name evidence="2" type="ORF">FISHEDRAFT_35658</name>
</gene>
<evidence type="ECO:0000313" key="3">
    <source>
        <dbReference type="Proteomes" id="UP000054144"/>
    </source>
</evidence>
<dbReference type="InterPro" id="IPR022137">
    <property type="entry name" value="Znf_prot_DUF3669"/>
</dbReference>
<evidence type="ECO:0000313" key="2">
    <source>
        <dbReference type="EMBL" id="KIY52170.1"/>
    </source>
</evidence>
<sequence>MQIENVDEPDKLVTLGSGSFAKVYCYRGSPYVFKQVHHPENANVLLKEYRFCDRIYLQCNSTSYFALPRALAVHLPATERDAAVPAVPLTFGKAVQELFFPPNVQSKGPNLCRLYFGKTFVEQLSESSRPRFFNSSNFPLDAARYTQLRRRFPRELDSIENVAHGMGEMLGRLHGRAGVDGRDVEFVLGGDGMFGCSYWVIDFNQVREWNKTEDDIATLVSAFFSNDPYYPRPRPNDSLYQSFKKGYQEAFVQISSSGMPFADLFLQAIEQEQARRDAAVQV</sequence>
<evidence type="ECO:0000259" key="1">
    <source>
        <dbReference type="Pfam" id="PF12417"/>
    </source>
</evidence>
<proteinExistence type="predicted"/>
<keyword evidence="3" id="KW-1185">Reference proteome</keyword>
<dbReference type="AlphaFoldDB" id="A0A0D7AJY3"/>
<dbReference type="Proteomes" id="UP000054144">
    <property type="component" value="Unassembled WGS sequence"/>
</dbReference>
<dbReference type="PANTHER" id="PTHR40780:SF2">
    <property type="entry name" value="DUF3669 DOMAIN-CONTAINING PROTEIN"/>
    <property type="match status" value="1"/>
</dbReference>
<dbReference type="Pfam" id="PF12417">
    <property type="entry name" value="DUF3669"/>
    <property type="match status" value="1"/>
</dbReference>
<accession>A0A0D7AJY3</accession>
<reference evidence="2 3" key="1">
    <citation type="journal article" date="2015" name="Fungal Genet. Biol.">
        <title>Evolution of novel wood decay mechanisms in Agaricales revealed by the genome sequences of Fistulina hepatica and Cylindrobasidium torrendii.</title>
        <authorList>
            <person name="Floudas D."/>
            <person name="Held B.W."/>
            <person name="Riley R."/>
            <person name="Nagy L.G."/>
            <person name="Koehler G."/>
            <person name="Ransdell A.S."/>
            <person name="Younus H."/>
            <person name="Chow J."/>
            <person name="Chiniquy J."/>
            <person name="Lipzen A."/>
            <person name="Tritt A."/>
            <person name="Sun H."/>
            <person name="Haridas S."/>
            <person name="LaButti K."/>
            <person name="Ohm R.A."/>
            <person name="Kues U."/>
            <person name="Blanchette R.A."/>
            <person name="Grigoriev I.V."/>
            <person name="Minto R.E."/>
            <person name="Hibbett D.S."/>
        </authorList>
    </citation>
    <scope>NUCLEOTIDE SEQUENCE [LARGE SCALE GENOMIC DNA]</scope>
    <source>
        <strain evidence="2 3">ATCC 64428</strain>
    </source>
</reference>
<feature type="domain" description="DUF3669" evidence="1">
    <location>
        <begin position="199"/>
        <end position="255"/>
    </location>
</feature>